<gene>
    <name evidence="6" type="ORF">W59_06785</name>
</gene>
<dbReference type="InterPro" id="IPR000887">
    <property type="entry name" value="Aldlse_KDPG_KHG"/>
</dbReference>
<dbReference type="PANTHER" id="PTHR30246:SF1">
    <property type="entry name" value="2-DEHYDRO-3-DEOXY-6-PHOSPHOGALACTONATE ALDOLASE-RELATED"/>
    <property type="match status" value="1"/>
</dbReference>
<dbReference type="PANTHER" id="PTHR30246">
    <property type="entry name" value="2-KETO-3-DEOXY-6-PHOSPHOGLUCONATE ALDOLASE"/>
    <property type="match status" value="1"/>
</dbReference>
<dbReference type="GO" id="GO:0016829">
    <property type="term" value="F:lyase activity"/>
    <property type="evidence" value="ECO:0007669"/>
    <property type="project" value="UniProtKB-KW"/>
</dbReference>
<organism evidence="6 7">
    <name type="scientific">Rhodococcus opacus RKJ300 = JCM 13270</name>
    <dbReference type="NCBI Taxonomy" id="1165867"/>
    <lineage>
        <taxon>Bacteria</taxon>
        <taxon>Bacillati</taxon>
        <taxon>Actinomycetota</taxon>
        <taxon>Actinomycetes</taxon>
        <taxon>Mycobacteriales</taxon>
        <taxon>Nocardiaceae</taxon>
        <taxon>Rhodococcus</taxon>
    </lineage>
</organism>
<comment type="subunit">
    <text evidence="3">Homotrimer.</text>
</comment>
<evidence type="ECO:0000256" key="2">
    <source>
        <dbReference type="ARBA" id="ARBA00006906"/>
    </source>
</evidence>
<dbReference type="CDD" id="cd00452">
    <property type="entry name" value="KDPG_aldolase"/>
    <property type="match status" value="1"/>
</dbReference>
<proteinExistence type="inferred from homology"/>
<comment type="pathway">
    <text evidence="1">Carbohydrate acid metabolism.</text>
</comment>
<keyword evidence="5" id="KW-0119">Carbohydrate metabolism</keyword>
<dbReference type="AlphaFoldDB" id="I0WW72"/>
<dbReference type="Proteomes" id="UP000006447">
    <property type="component" value="Unassembled WGS sequence"/>
</dbReference>
<dbReference type="RefSeq" id="WP_007296563.1">
    <property type="nucleotide sequence ID" value="NZ_AJJH01000025.1"/>
</dbReference>
<name>I0WW72_RHOOP</name>
<accession>I0WW72</accession>
<dbReference type="EMBL" id="AJJH01000025">
    <property type="protein sequence ID" value="EID80638.1"/>
    <property type="molecule type" value="Genomic_DNA"/>
</dbReference>
<dbReference type="Gene3D" id="3.20.20.70">
    <property type="entry name" value="Aldolase class I"/>
    <property type="match status" value="1"/>
</dbReference>
<evidence type="ECO:0000313" key="6">
    <source>
        <dbReference type="EMBL" id="EID80638.1"/>
    </source>
</evidence>
<dbReference type="SUPFAM" id="SSF51569">
    <property type="entry name" value="Aldolase"/>
    <property type="match status" value="1"/>
</dbReference>
<evidence type="ECO:0000256" key="3">
    <source>
        <dbReference type="ARBA" id="ARBA00011233"/>
    </source>
</evidence>
<dbReference type="PROSITE" id="PS00160">
    <property type="entry name" value="ALDOLASE_KDPG_KHG_2"/>
    <property type="match status" value="1"/>
</dbReference>
<evidence type="ECO:0000313" key="7">
    <source>
        <dbReference type="Proteomes" id="UP000006447"/>
    </source>
</evidence>
<comment type="caution">
    <text evidence="6">The sequence shown here is derived from an EMBL/GenBank/DDBJ whole genome shotgun (WGS) entry which is preliminary data.</text>
</comment>
<dbReference type="InterPro" id="IPR013785">
    <property type="entry name" value="Aldolase_TIM"/>
</dbReference>
<dbReference type="Pfam" id="PF01081">
    <property type="entry name" value="Aldolase"/>
    <property type="match status" value="1"/>
</dbReference>
<evidence type="ECO:0000256" key="1">
    <source>
        <dbReference type="ARBA" id="ARBA00004761"/>
    </source>
</evidence>
<evidence type="ECO:0000256" key="5">
    <source>
        <dbReference type="ARBA" id="ARBA00023277"/>
    </source>
</evidence>
<reference evidence="6 7" key="1">
    <citation type="journal article" date="2012" name="J. Bacteriol.">
        <title>Draft genome sequence of the nitrophenol-degrading actinomycete Rhodococcus imtechensis RKJ300.</title>
        <authorList>
            <person name="Vikram S."/>
            <person name="Kumar S."/>
            <person name="Subramanian S."/>
            <person name="Raghava G.P."/>
        </authorList>
    </citation>
    <scope>NUCLEOTIDE SEQUENCE [LARGE SCALE GENOMIC DNA]</scope>
    <source>
        <strain evidence="6 7">RKJ300</strain>
    </source>
</reference>
<comment type="similarity">
    <text evidence="2">Belongs to the KHG/KDPG aldolase family.</text>
</comment>
<sequence>MSSTATTTTRTGLIAILRGIIPDEIVAVGSALVDAGFTAIEVPLNSPRPFDSIERLAAAVGDVCVVGAGTVLSVDDVIRSEAAGSRIIVSPNTDVEVIGAAVARNLHPYPGAATPTEAFRAVGAGARSIKLFPSDSVGTAGMQAWRAVLPTEVELLPVGGVDRTNLAEWASAGAGGAGLGTCLYRPGDGAETVRDRALTLMNIWSAEAA</sequence>
<dbReference type="InterPro" id="IPR031338">
    <property type="entry name" value="KDPG/KHG_AS_2"/>
</dbReference>
<dbReference type="NCBIfam" id="NF006600">
    <property type="entry name" value="PRK09140.1"/>
    <property type="match status" value="1"/>
</dbReference>
<evidence type="ECO:0000256" key="4">
    <source>
        <dbReference type="ARBA" id="ARBA00023239"/>
    </source>
</evidence>
<protein>
    <submittedName>
        <fullName evidence="6">2-dehydro-3-deoxy-6-phosphogalactonate aldolase</fullName>
    </submittedName>
</protein>
<keyword evidence="4" id="KW-0456">Lyase</keyword>
<dbReference type="PATRIC" id="fig|1165867.3.peg.1381"/>